<dbReference type="Proteomes" id="UP000636800">
    <property type="component" value="Chromosome 2"/>
</dbReference>
<accession>A0A835VCT5</accession>
<organism evidence="2 4">
    <name type="scientific">Vanilla planifolia</name>
    <name type="common">Vanilla</name>
    <dbReference type="NCBI Taxonomy" id="51239"/>
    <lineage>
        <taxon>Eukaryota</taxon>
        <taxon>Viridiplantae</taxon>
        <taxon>Streptophyta</taxon>
        <taxon>Embryophyta</taxon>
        <taxon>Tracheophyta</taxon>
        <taxon>Spermatophyta</taxon>
        <taxon>Magnoliopsida</taxon>
        <taxon>Liliopsida</taxon>
        <taxon>Asparagales</taxon>
        <taxon>Orchidaceae</taxon>
        <taxon>Vanilloideae</taxon>
        <taxon>Vanilleae</taxon>
        <taxon>Vanilla</taxon>
    </lineage>
</organism>
<proteinExistence type="predicted"/>
<name>A0A835VCT5_VANPL</name>
<dbReference type="Proteomes" id="UP000639772">
    <property type="component" value="Unassembled WGS sequence"/>
</dbReference>
<feature type="compositionally biased region" description="Gly residues" evidence="1">
    <location>
        <begin position="76"/>
        <end position="91"/>
    </location>
</feature>
<evidence type="ECO:0000313" key="2">
    <source>
        <dbReference type="EMBL" id="KAG0491621.1"/>
    </source>
</evidence>
<dbReference type="EMBL" id="JADCNL010000002">
    <property type="protein sequence ID" value="KAG0491621.1"/>
    <property type="molecule type" value="Genomic_DNA"/>
</dbReference>
<keyword evidence="4" id="KW-1185">Reference proteome</keyword>
<evidence type="ECO:0000313" key="5">
    <source>
        <dbReference type="Proteomes" id="UP000639772"/>
    </source>
</evidence>
<feature type="region of interest" description="Disordered" evidence="1">
    <location>
        <begin position="64"/>
        <end position="107"/>
    </location>
</feature>
<dbReference type="AlphaFoldDB" id="A0A835VCT5"/>
<evidence type="ECO:0000313" key="4">
    <source>
        <dbReference type="Proteomes" id="UP000636800"/>
    </source>
</evidence>
<evidence type="ECO:0000256" key="1">
    <source>
        <dbReference type="SAM" id="MobiDB-lite"/>
    </source>
</evidence>
<sequence>MEPTDRNDTPLTHRRAIDLPFHHDPSRFVKVSKGERPVFDLHRGGRIFWRQGPLLAHLAPLYASVSSPGSEDGEEGPGGGEIGGSGIGDGPLVGDSAEADPSSRAAA</sequence>
<dbReference type="EMBL" id="JADCNM010000002">
    <property type="protein sequence ID" value="KAG0493671.1"/>
    <property type="molecule type" value="Genomic_DNA"/>
</dbReference>
<comment type="caution">
    <text evidence="2">The sequence shown here is derived from an EMBL/GenBank/DDBJ whole genome shotgun (WGS) entry which is preliminary data.</text>
</comment>
<evidence type="ECO:0000313" key="3">
    <source>
        <dbReference type="EMBL" id="KAG0493671.1"/>
    </source>
</evidence>
<protein>
    <submittedName>
        <fullName evidence="2">Uncharacterized protein</fullName>
    </submittedName>
</protein>
<reference evidence="4 5" key="1">
    <citation type="journal article" date="2020" name="Nat. Food">
        <title>A phased Vanilla planifolia genome enables genetic improvement of flavour and production.</title>
        <authorList>
            <person name="Hasing T."/>
            <person name="Tang H."/>
            <person name="Brym M."/>
            <person name="Khazi F."/>
            <person name="Huang T."/>
            <person name="Chambers A.H."/>
        </authorList>
    </citation>
    <scope>NUCLEOTIDE SEQUENCE [LARGE SCALE GENOMIC DNA]</scope>
    <source>
        <tissue evidence="2">Leaf</tissue>
    </source>
</reference>
<gene>
    <name evidence="3" type="ORF">HPP92_004665</name>
    <name evidence="2" type="ORF">HPP92_005019</name>
</gene>